<gene>
    <name evidence="2" type="ORF">NCTC12871_01201</name>
</gene>
<dbReference type="SMART" id="SM00530">
    <property type="entry name" value="HTH_XRE"/>
    <property type="match status" value="1"/>
</dbReference>
<evidence type="ECO:0000313" key="2">
    <source>
        <dbReference type="EMBL" id="VEJ09718.1"/>
    </source>
</evidence>
<proteinExistence type="predicted"/>
<dbReference type="CDD" id="cd00093">
    <property type="entry name" value="HTH_XRE"/>
    <property type="match status" value="1"/>
</dbReference>
<evidence type="ECO:0000313" key="3">
    <source>
        <dbReference type="Proteomes" id="UP000279799"/>
    </source>
</evidence>
<dbReference type="InterPro" id="IPR018878">
    <property type="entry name" value="ORF6C_dom"/>
</dbReference>
<dbReference type="PROSITE" id="PS50943">
    <property type="entry name" value="HTH_CROC1"/>
    <property type="match status" value="1"/>
</dbReference>
<protein>
    <submittedName>
        <fullName evidence="2">Helix-turn-helix domain</fullName>
    </submittedName>
</protein>
<dbReference type="Gene3D" id="1.10.260.40">
    <property type="entry name" value="lambda repressor-like DNA-binding domains"/>
    <property type="match status" value="1"/>
</dbReference>
<feature type="domain" description="HTH cro/C1-type" evidence="1">
    <location>
        <begin position="9"/>
        <end position="62"/>
    </location>
</feature>
<evidence type="ECO:0000259" key="1">
    <source>
        <dbReference type="PROSITE" id="PS50943"/>
    </source>
</evidence>
<name>A0A448TUW0_9PAST</name>
<accession>A0A448TUW0</accession>
<dbReference type="RefSeq" id="WP_232019024.1">
    <property type="nucleotide sequence ID" value="NZ_LR134510.1"/>
</dbReference>
<dbReference type="SUPFAM" id="SSF47413">
    <property type="entry name" value="lambda repressor-like DNA-binding domains"/>
    <property type="match status" value="1"/>
</dbReference>
<dbReference type="EMBL" id="LR134510">
    <property type="protein sequence ID" value="VEJ09718.1"/>
    <property type="molecule type" value="Genomic_DNA"/>
</dbReference>
<dbReference type="Pfam" id="PF10552">
    <property type="entry name" value="ORF6C"/>
    <property type="match status" value="1"/>
</dbReference>
<reference evidence="2 3" key="1">
    <citation type="submission" date="2018-12" db="EMBL/GenBank/DDBJ databases">
        <authorList>
            <consortium name="Pathogen Informatics"/>
        </authorList>
    </citation>
    <scope>NUCLEOTIDE SEQUENCE [LARGE SCALE GENOMIC DNA]</scope>
    <source>
        <strain evidence="2 3">NCTC12871</strain>
    </source>
</reference>
<dbReference type="Proteomes" id="UP000279799">
    <property type="component" value="Chromosome"/>
</dbReference>
<dbReference type="AlphaFoldDB" id="A0A448TUW0"/>
<dbReference type="KEGG" id="adp:NCTC12871_01201"/>
<keyword evidence="3" id="KW-1185">Reference proteome</keyword>
<dbReference type="InterPro" id="IPR010982">
    <property type="entry name" value="Lambda_DNA-bd_dom_sf"/>
</dbReference>
<sequence>MTNISSERLKNERIRIGFTQEELGNKCGVTKLAQFNYEKGTRFPTSEYLEKAAQLGVDVQYVITGTPSHSNINAEEAFLLQQFRQLTADQKKMMLSFLLGGFTGMNQPAQATSPMVGGNNTGSLIIGDKGTINNIKTEKYITRTKAEVKPNETHISQEMARKIKDLVDEIVALELKIRKNPRTYSGVWAALNKHCGVTTYKLIPLDRYTKAETYLRKWIGRLQSTKSAPKKMGSDYRNKKYAYIKLNMKQLGIEGWLDELLRVKYGVTSLKDLTDEELQKVYNSVSSKKASAKR</sequence>
<dbReference type="InterPro" id="IPR001387">
    <property type="entry name" value="Cro/C1-type_HTH"/>
</dbReference>
<dbReference type="GO" id="GO:0003677">
    <property type="term" value="F:DNA binding"/>
    <property type="evidence" value="ECO:0007669"/>
    <property type="project" value="InterPro"/>
</dbReference>
<organism evidence="2 3">
    <name type="scientific">Actinobacillus delphinicola</name>
    <dbReference type="NCBI Taxonomy" id="51161"/>
    <lineage>
        <taxon>Bacteria</taxon>
        <taxon>Pseudomonadati</taxon>
        <taxon>Pseudomonadota</taxon>
        <taxon>Gammaproteobacteria</taxon>
        <taxon>Pasteurellales</taxon>
        <taxon>Pasteurellaceae</taxon>
        <taxon>Actinobacillus</taxon>
    </lineage>
</organism>